<feature type="domain" description="Glycosyl hydrolase family 81 N-terminal" evidence="10">
    <location>
        <begin position="456"/>
        <end position="644"/>
    </location>
</feature>
<comment type="similarity">
    <text evidence="2">Belongs to the glycosyl hydrolase 81 family.</text>
</comment>
<dbReference type="GO" id="GO:0071555">
    <property type="term" value="P:cell wall organization"/>
    <property type="evidence" value="ECO:0007669"/>
    <property type="project" value="UniProtKB-KW"/>
</dbReference>
<evidence type="ECO:0000259" key="10">
    <source>
        <dbReference type="Pfam" id="PF03639"/>
    </source>
</evidence>
<evidence type="ECO:0000256" key="1">
    <source>
        <dbReference type="ARBA" id="ARBA00000382"/>
    </source>
</evidence>
<evidence type="ECO:0000313" key="12">
    <source>
        <dbReference type="EMBL" id="KAH3888810.1"/>
    </source>
</evidence>
<dbReference type="GO" id="GO:0042973">
    <property type="term" value="F:glucan endo-1,3-beta-D-glucosidase activity"/>
    <property type="evidence" value="ECO:0007669"/>
    <property type="project" value="UniProtKB-EC"/>
</dbReference>
<keyword evidence="6" id="KW-0326">Glycosidase</keyword>
<keyword evidence="4" id="KW-0378">Hydrolase</keyword>
<reference evidence="12" key="2">
    <citation type="submission" date="2020-11" db="EMBL/GenBank/DDBJ databases">
        <authorList>
            <person name="McCartney M.A."/>
            <person name="Auch B."/>
            <person name="Kono T."/>
            <person name="Mallez S."/>
            <person name="Becker A."/>
            <person name="Gohl D.M."/>
            <person name="Silverstein K.A.T."/>
            <person name="Koren S."/>
            <person name="Bechman K.B."/>
            <person name="Herman A."/>
            <person name="Abrahante J.E."/>
            <person name="Garbe J."/>
        </authorList>
    </citation>
    <scope>NUCLEOTIDE SEQUENCE</scope>
    <source>
        <strain evidence="12">Duluth1</strain>
        <tissue evidence="12">Whole animal</tissue>
    </source>
</reference>
<evidence type="ECO:0000256" key="4">
    <source>
        <dbReference type="ARBA" id="ARBA00022801"/>
    </source>
</evidence>
<keyword evidence="5" id="KW-0119">Carbohydrate metabolism</keyword>
<gene>
    <name evidence="12" type="ORF">DPMN_012848</name>
</gene>
<evidence type="ECO:0000259" key="11">
    <source>
        <dbReference type="Pfam" id="PF17652"/>
    </source>
</evidence>
<comment type="catalytic activity">
    <reaction evidence="1">
        <text>Hydrolysis of (1-&gt;3)-beta-D-glucosidic linkages in (1-&gt;3)-beta-D-glucans.</text>
        <dbReference type="EC" id="3.2.1.39"/>
    </reaction>
</comment>
<evidence type="ECO:0000313" key="13">
    <source>
        <dbReference type="Proteomes" id="UP000828390"/>
    </source>
</evidence>
<dbReference type="PANTHER" id="PTHR31983">
    <property type="entry name" value="ENDO-1,3(4)-BETA-GLUCANASE 1"/>
    <property type="match status" value="1"/>
</dbReference>
<keyword evidence="13" id="KW-1185">Reference proteome</keyword>
<dbReference type="PANTHER" id="PTHR31983:SF0">
    <property type="entry name" value="GLUCAN ENDO-1,3-BETA-D-GLUCOSIDASE 2"/>
    <property type="match status" value="1"/>
</dbReference>
<evidence type="ECO:0000256" key="8">
    <source>
        <dbReference type="ARBA" id="ARBA00023326"/>
    </source>
</evidence>
<evidence type="ECO:0000256" key="7">
    <source>
        <dbReference type="ARBA" id="ARBA00023316"/>
    </source>
</evidence>
<feature type="chain" id="PRO_5038437880" description="glucan endo-1,3-beta-D-glucosidase" evidence="9">
    <location>
        <begin position="20"/>
        <end position="1032"/>
    </location>
</feature>
<evidence type="ECO:0000256" key="9">
    <source>
        <dbReference type="SAM" id="SignalP"/>
    </source>
</evidence>
<protein>
    <recommendedName>
        <fullName evidence="3">glucan endo-1,3-beta-D-glucosidase</fullName>
        <ecNumber evidence="3">3.2.1.39</ecNumber>
    </recommendedName>
</protein>
<dbReference type="Pfam" id="PF03639">
    <property type="entry name" value="Glyco_hydro_81"/>
    <property type="match status" value="1"/>
</dbReference>
<keyword evidence="7" id="KW-0961">Cell wall biogenesis/degradation</keyword>
<keyword evidence="9" id="KW-0732">Signal</keyword>
<organism evidence="12 13">
    <name type="scientific">Dreissena polymorpha</name>
    <name type="common">Zebra mussel</name>
    <name type="synonym">Mytilus polymorpha</name>
    <dbReference type="NCBI Taxonomy" id="45954"/>
    <lineage>
        <taxon>Eukaryota</taxon>
        <taxon>Metazoa</taxon>
        <taxon>Spiralia</taxon>
        <taxon>Lophotrochozoa</taxon>
        <taxon>Mollusca</taxon>
        <taxon>Bivalvia</taxon>
        <taxon>Autobranchia</taxon>
        <taxon>Heteroconchia</taxon>
        <taxon>Euheterodonta</taxon>
        <taxon>Imparidentia</taxon>
        <taxon>Neoheterodontei</taxon>
        <taxon>Myida</taxon>
        <taxon>Dreissenoidea</taxon>
        <taxon>Dreissenidae</taxon>
        <taxon>Dreissena</taxon>
    </lineage>
</organism>
<evidence type="ECO:0000256" key="3">
    <source>
        <dbReference type="ARBA" id="ARBA00012780"/>
    </source>
</evidence>
<evidence type="ECO:0000256" key="5">
    <source>
        <dbReference type="ARBA" id="ARBA00023277"/>
    </source>
</evidence>
<name>A0A9D4S346_DREPO</name>
<dbReference type="AlphaFoldDB" id="A0A9D4S346"/>
<dbReference type="InterPro" id="IPR040720">
    <property type="entry name" value="GH81_C"/>
</dbReference>
<reference evidence="12" key="1">
    <citation type="journal article" date="2019" name="bioRxiv">
        <title>The Genome of the Zebra Mussel, Dreissena polymorpha: A Resource for Invasive Species Research.</title>
        <authorList>
            <person name="McCartney M.A."/>
            <person name="Auch B."/>
            <person name="Kono T."/>
            <person name="Mallez S."/>
            <person name="Zhang Y."/>
            <person name="Obille A."/>
            <person name="Becker A."/>
            <person name="Abrahante J.E."/>
            <person name="Garbe J."/>
            <person name="Badalamenti J.P."/>
            <person name="Herman A."/>
            <person name="Mangelson H."/>
            <person name="Liachko I."/>
            <person name="Sullivan S."/>
            <person name="Sone E.D."/>
            <person name="Koren S."/>
            <person name="Silverstein K.A.T."/>
            <person name="Beckman K.B."/>
            <person name="Gohl D.M."/>
        </authorList>
    </citation>
    <scope>NUCLEOTIDE SEQUENCE</scope>
    <source>
        <strain evidence="12">Duluth1</strain>
        <tissue evidence="12">Whole animal</tissue>
    </source>
</reference>
<feature type="domain" description="Glycosyl hydrolase family 81 C-terminal" evidence="11">
    <location>
        <begin position="651"/>
        <end position="949"/>
    </location>
</feature>
<dbReference type="EMBL" id="JAIWYP010000001">
    <property type="protein sequence ID" value="KAH3888810.1"/>
    <property type="molecule type" value="Genomic_DNA"/>
</dbReference>
<proteinExistence type="inferred from homology"/>
<dbReference type="GO" id="GO:0000272">
    <property type="term" value="P:polysaccharide catabolic process"/>
    <property type="evidence" value="ECO:0007669"/>
    <property type="project" value="UniProtKB-KW"/>
</dbReference>
<dbReference type="InterPro" id="IPR005200">
    <property type="entry name" value="Endo-beta-glucanase"/>
</dbReference>
<comment type="caution">
    <text evidence="12">The sequence shown here is derived from an EMBL/GenBank/DDBJ whole genome shotgun (WGS) entry which is preliminary data.</text>
</comment>
<dbReference type="GO" id="GO:0052861">
    <property type="term" value="F:endo-1,3(4)-beta-glucanase activity"/>
    <property type="evidence" value="ECO:0007669"/>
    <property type="project" value="InterPro"/>
</dbReference>
<dbReference type="PROSITE" id="PS52008">
    <property type="entry name" value="GH81"/>
    <property type="match status" value="1"/>
</dbReference>
<evidence type="ECO:0000256" key="6">
    <source>
        <dbReference type="ARBA" id="ARBA00023295"/>
    </source>
</evidence>
<dbReference type="Proteomes" id="UP000828390">
    <property type="component" value="Unassembled WGS sequence"/>
</dbReference>
<sequence>MYILLQLVFIVHVFRLAHPLPSDCSALESQVLDEFDPLQVYSANHEIAQHQPPRRVPDVLRAKKPIPTHHFVTSQLKAHPEPMVLWPYFSTMDSSGIVYDAFEFKRFYDPERTVYADGQSMPEEGRPWHRILELGTNMFQKVSGPDGNPLGNFDGKSGVKVGIASSSEPQLQAFGDLYADFLYTGNGGTMEVPLVRGSILLTHIFTNANPVVTPYCLDNINGESHTFDCPLAPASNDGGSGYLSATCAGSSLEITLHNTRTIKDLSLVQWAANTALAYPGSHGMSNCNPSQCRLADEGKTVHITVPNASGQMSFAINYIGHYVLPPDWTNKPQQVTCSNNIEIRVDVAGNNVTGIEPIQYAIEPESGWGNPPAMRPCDPTHCTKQGNVITIRYHATSDHLKFAINIIYWTTLPFHNWIEKPLSITCGANQVVNYGGTGTPSGSGTTVTQPSATTQTPVVQTTIHTSGTSGTSGQLLTSGKKFVLEMNEQGKDLPNKTRKYALYFSSEVTPRVNQGTISFSPRSGGTYNGIMQLAYLGSGARGHHDNDIVFDAFVGVYPYKPVTSYCVSETTQKVHAQFRWQPNNQHAATPTSTLLMLMMPHHALLLKSARGTDVRQTVFGFEALEGDVWDLTMDLPRATMEPDPTAVASLTTNQRQEIENALISDTVNQNLDAICAHTDSYNVGKAIGMTARLASVSRALGTPHFRSLDTSIQNCLEKWLRIQDTLDDMWKFQYDAVWGGLFLRATSGNLEFGVDYGFPYYNDHHFHLGYFIYAAAYFVKYHPQWTQTNKHRVYLLARDVSNLSQLDRYFPVARHKDIYTGFSWASGLVPGVRQEESASEGINCYHGVAALGEALNDKRLQHTGQVLLAMEILSVREYWQVRAHNRNHFPPIIQETGVVGMIGEDSFYAYTLNWPCDPNVFPMRHACLVGIQVIPITAVSKYWMDQEWAASIQRSCTAAIFPEGEPQYAIADTQEKSRHLDSGWAAFCFTAMAPLDGAHQTQAANYVKNKRPQELVGGTSAASTLLFIYAST</sequence>
<keyword evidence="8" id="KW-0624">Polysaccharide degradation</keyword>
<dbReference type="Pfam" id="PF17652">
    <property type="entry name" value="Glyco_hydro81C"/>
    <property type="match status" value="1"/>
</dbReference>
<evidence type="ECO:0000256" key="2">
    <source>
        <dbReference type="ARBA" id="ARBA00010730"/>
    </source>
</evidence>
<dbReference type="InterPro" id="IPR040451">
    <property type="entry name" value="GH81_N"/>
</dbReference>
<feature type="signal peptide" evidence="9">
    <location>
        <begin position="1"/>
        <end position="19"/>
    </location>
</feature>
<accession>A0A9D4S346</accession>
<dbReference type="EC" id="3.2.1.39" evidence="3"/>